<protein>
    <submittedName>
        <fullName evidence="2">Uncharacterized protein</fullName>
    </submittedName>
</protein>
<sequence>MDQNGDKRSKQEPPVKTQHGNSSPLPGYYCVLEPCRGGGGGERSIRGRSARPGGRREARSRAGMEEGAELSVVVSQVVQRLRGTHLHSHLEREAKVSGHTNGDIITKFPRHFLETRRCSRSSSRARTGRELCARRGADARFAASAATSPSI</sequence>
<reference evidence="2 3" key="1">
    <citation type="submission" date="2015-08" db="EMBL/GenBank/DDBJ databases">
        <title>The genome of the Asian arowana (Scleropages formosus).</title>
        <authorList>
            <person name="Tan M.H."/>
            <person name="Gan H.M."/>
            <person name="Croft L.J."/>
            <person name="Austin C.M."/>
        </authorList>
    </citation>
    <scope>NUCLEOTIDE SEQUENCE [LARGE SCALE GENOMIC DNA]</scope>
    <source>
        <strain evidence="2">Aro1</strain>
    </source>
</reference>
<dbReference type="Proteomes" id="UP000034805">
    <property type="component" value="Unassembled WGS sequence"/>
</dbReference>
<proteinExistence type="predicted"/>
<dbReference type="AlphaFoldDB" id="A0A0P7URK6"/>
<feature type="compositionally biased region" description="Basic and acidic residues" evidence="1">
    <location>
        <begin position="1"/>
        <end position="13"/>
    </location>
</feature>
<comment type="caution">
    <text evidence="2">The sequence shown here is derived from an EMBL/GenBank/DDBJ whole genome shotgun (WGS) entry which is preliminary data.</text>
</comment>
<gene>
    <name evidence="2" type="ORF">Z043_109151</name>
</gene>
<evidence type="ECO:0000256" key="1">
    <source>
        <dbReference type="SAM" id="MobiDB-lite"/>
    </source>
</evidence>
<dbReference type="EMBL" id="JARO02002791">
    <property type="protein sequence ID" value="KPP71891.1"/>
    <property type="molecule type" value="Genomic_DNA"/>
</dbReference>
<evidence type="ECO:0000313" key="2">
    <source>
        <dbReference type="EMBL" id="KPP71891.1"/>
    </source>
</evidence>
<feature type="region of interest" description="Disordered" evidence="1">
    <location>
        <begin position="1"/>
        <end position="66"/>
    </location>
</feature>
<evidence type="ECO:0000313" key="3">
    <source>
        <dbReference type="Proteomes" id="UP000034805"/>
    </source>
</evidence>
<name>A0A0P7URK6_SCLFO</name>
<accession>A0A0P7URK6</accession>
<feature type="compositionally biased region" description="Basic and acidic residues" evidence="1">
    <location>
        <begin position="54"/>
        <end position="64"/>
    </location>
</feature>
<organism evidence="2 3">
    <name type="scientific">Scleropages formosus</name>
    <name type="common">Asian bonytongue</name>
    <name type="synonym">Osteoglossum formosum</name>
    <dbReference type="NCBI Taxonomy" id="113540"/>
    <lineage>
        <taxon>Eukaryota</taxon>
        <taxon>Metazoa</taxon>
        <taxon>Chordata</taxon>
        <taxon>Craniata</taxon>
        <taxon>Vertebrata</taxon>
        <taxon>Euteleostomi</taxon>
        <taxon>Actinopterygii</taxon>
        <taxon>Neopterygii</taxon>
        <taxon>Teleostei</taxon>
        <taxon>Osteoglossocephala</taxon>
        <taxon>Osteoglossomorpha</taxon>
        <taxon>Osteoglossiformes</taxon>
        <taxon>Osteoglossidae</taxon>
        <taxon>Scleropages</taxon>
    </lineage>
</organism>